<proteinExistence type="predicted"/>
<accession>A0A6G0TAT4</accession>
<organism evidence="2 3">
    <name type="scientific">Aphis glycines</name>
    <name type="common">Soybean aphid</name>
    <dbReference type="NCBI Taxonomy" id="307491"/>
    <lineage>
        <taxon>Eukaryota</taxon>
        <taxon>Metazoa</taxon>
        <taxon>Ecdysozoa</taxon>
        <taxon>Arthropoda</taxon>
        <taxon>Hexapoda</taxon>
        <taxon>Insecta</taxon>
        <taxon>Pterygota</taxon>
        <taxon>Neoptera</taxon>
        <taxon>Paraneoptera</taxon>
        <taxon>Hemiptera</taxon>
        <taxon>Sternorrhyncha</taxon>
        <taxon>Aphidomorpha</taxon>
        <taxon>Aphidoidea</taxon>
        <taxon>Aphididae</taxon>
        <taxon>Aphidini</taxon>
        <taxon>Aphis</taxon>
        <taxon>Aphis</taxon>
    </lineage>
</organism>
<comment type="caution">
    <text evidence="2">The sequence shown here is derived from an EMBL/GenBank/DDBJ whole genome shotgun (WGS) entry which is preliminary data.</text>
</comment>
<feature type="compositionally biased region" description="Low complexity" evidence="1">
    <location>
        <begin position="701"/>
        <end position="712"/>
    </location>
</feature>
<evidence type="ECO:0000256" key="1">
    <source>
        <dbReference type="SAM" id="MobiDB-lite"/>
    </source>
</evidence>
<reference evidence="2 3" key="1">
    <citation type="submission" date="2019-08" db="EMBL/GenBank/DDBJ databases">
        <title>The genome of the soybean aphid Biotype 1, its phylome, world population structure and adaptation to the North American continent.</title>
        <authorList>
            <person name="Giordano R."/>
            <person name="Donthu R.K."/>
            <person name="Hernandez A.G."/>
            <person name="Wright C.L."/>
            <person name="Zimin A.V."/>
        </authorList>
    </citation>
    <scope>NUCLEOTIDE SEQUENCE [LARGE SCALE GENOMIC DNA]</scope>
    <source>
        <tissue evidence="2">Whole aphids</tissue>
    </source>
</reference>
<dbReference type="EMBL" id="VYZN01000046">
    <property type="protein sequence ID" value="KAE9529182.1"/>
    <property type="molecule type" value="Genomic_DNA"/>
</dbReference>
<evidence type="ECO:0000313" key="2">
    <source>
        <dbReference type="EMBL" id="KAE9529182.1"/>
    </source>
</evidence>
<dbReference type="AlphaFoldDB" id="A0A6G0TAT4"/>
<keyword evidence="3" id="KW-1185">Reference proteome</keyword>
<evidence type="ECO:0008006" key="4">
    <source>
        <dbReference type="Google" id="ProtNLM"/>
    </source>
</evidence>
<dbReference type="PANTHER" id="PTHR33053:SF24">
    <property type="entry name" value="TRANSPOSASE DOMAIN-CONTAINING PROTEIN"/>
    <property type="match status" value="1"/>
</dbReference>
<sequence>MIIHPGYYYHFGVANGLKSFCYFSCVNENIIKLIIGIDSLPLTKSSSSSFWPILGYAPDYSKKPNVFLIGLYWGKEKPSSSNLFLNDLVEELKYLATNGIDTAFGKKIVKVDIFCCDTPAKSFILYTKGHVGYYSCPRCTVDGVHVNNTMSFLGTNFPKRTHLDFINHTDDEHHVADTVSILTQIPYLNMVDDFSVDYMHLVCLGIVKKVILLCLGILKKAPVLVRIQSYNVNIITNHLLSIKPKITCDFSRKPRGLNEVLRWKATEFRLFLLYTGPIVLKGILLNECYIHFICLHVAFRILLSPNIHEKMLNFSEKLLIHFVEKFEELYSEQFVSQNIHGLIHIVDDYRKFGSLEKKHEKPLEQVINRYQEIITFSEHKLNDETLNGKIVYKKLHSNGPLFEYFTVPQFQIFIKNNIKINIKSKSDCYIGFNDNEDELSIFKIINICYDTNISKNVVLAKKFNKTICYFKKPINSLKLGIAIVDELSENFTAIDIEFTNFSKYMLLLLVDNNNEQIEYPILQTNDVNYVKFKTMPSYSVVHFFDDDSVEAVPSSWVNKDGTHCAWPKDINQASKLIDRKSIPNECDFDCFKSRILKSNIEFDGISDDVHKQKTQGWSPSPKKPKKLYDISDVYKQKIPGWSSSPKKPKIKFILISLLIYFDDIANVIINNTDDYNGVTKIDAKADLITTPKSLSNTSGFSTPTSISKPTKSQLDGSSSKVNHIKTPVESPKVSEVISSTPTETTGTFVIVRSTKSRPRSSRAYRPIYAIFEYLPFARLFWDTLQLAQNGRKYCPLPQQTVLLNWPTFQQTIFQKCPRSFANGSLPYYPIYIERPISNC</sequence>
<evidence type="ECO:0000313" key="3">
    <source>
        <dbReference type="Proteomes" id="UP000475862"/>
    </source>
</evidence>
<gene>
    <name evidence="2" type="ORF">AGLY_011978</name>
</gene>
<name>A0A6G0TAT4_APHGL</name>
<feature type="region of interest" description="Disordered" evidence="1">
    <location>
        <begin position="696"/>
        <end position="721"/>
    </location>
</feature>
<dbReference type="OrthoDB" id="7791141at2759"/>
<dbReference type="Proteomes" id="UP000475862">
    <property type="component" value="Unassembled WGS sequence"/>
</dbReference>
<protein>
    <recommendedName>
        <fullName evidence="4">DUF4218 domain-containing protein</fullName>
    </recommendedName>
</protein>
<dbReference type="PANTHER" id="PTHR33053">
    <property type="entry name" value="PROTEIN, PUTATIVE-RELATED"/>
    <property type="match status" value="1"/>
</dbReference>